<dbReference type="InterPro" id="IPR029526">
    <property type="entry name" value="PGBD"/>
</dbReference>
<dbReference type="PANTHER" id="PTHR46599">
    <property type="entry name" value="PIGGYBAC TRANSPOSABLE ELEMENT-DERIVED PROTEIN 4"/>
    <property type="match status" value="1"/>
</dbReference>
<feature type="compositionally biased region" description="Acidic residues" evidence="1">
    <location>
        <begin position="86"/>
        <end position="110"/>
    </location>
</feature>
<evidence type="ECO:0000256" key="1">
    <source>
        <dbReference type="SAM" id="MobiDB-lite"/>
    </source>
</evidence>
<keyword evidence="4" id="KW-1185">Reference proteome</keyword>
<accession>A0AAE0LCB5</accession>
<evidence type="ECO:0000259" key="2">
    <source>
        <dbReference type="Pfam" id="PF13843"/>
    </source>
</evidence>
<protein>
    <recommendedName>
        <fullName evidence="2">PiggyBac transposable element-derived protein domain-containing protein</fullName>
    </recommendedName>
</protein>
<dbReference type="AlphaFoldDB" id="A0AAE0LCB5"/>
<organism evidence="3 4">
    <name type="scientific">Cymbomonas tetramitiformis</name>
    <dbReference type="NCBI Taxonomy" id="36881"/>
    <lineage>
        <taxon>Eukaryota</taxon>
        <taxon>Viridiplantae</taxon>
        <taxon>Chlorophyta</taxon>
        <taxon>Pyramimonadophyceae</taxon>
        <taxon>Pyramimonadales</taxon>
        <taxon>Pyramimonadaceae</taxon>
        <taxon>Cymbomonas</taxon>
    </lineage>
</organism>
<dbReference type="PANTHER" id="PTHR46599:SF3">
    <property type="entry name" value="PIGGYBAC TRANSPOSABLE ELEMENT-DERIVED PROTEIN 4"/>
    <property type="match status" value="1"/>
</dbReference>
<name>A0AAE0LCB5_9CHLO</name>
<feature type="region of interest" description="Disordered" evidence="1">
    <location>
        <begin position="81"/>
        <end position="124"/>
    </location>
</feature>
<reference evidence="3 4" key="1">
    <citation type="journal article" date="2015" name="Genome Biol. Evol.">
        <title>Comparative Genomics of a Bacterivorous Green Alga Reveals Evolutionary Causalities and Consequences of Phago-Mixotrophic Mode of Nutrition.</title>
        <authorList>
            <person name="Burns J.A."/>
            <person name="Paasch A."/>
            <person name="Narechania A."/>
            <person name="Kim E."/>
        </authorList>
    </citation>
    <scope>NUCLEOTIDE SEQUENCE [LARGE SCALE GENOMIC DNA]</scope>
    <source>
        <strain evidence="3 4">PLY_AMNH</strain>
    </source>
</reference>
<sequence length="507" mass="57470">MSELFTVANTKALLRRRVKTPGEVFGARVAHKVFYGTIVKHDKPRGDPPELCMVVKYADNERCWYPVSTLKKWLLSVGEATTADSSESEELTDGTDDGESVAGEESDDETTPLVARAPAKQKETPVEKATRIAHEAHKQRVAHEIASRFRENVQAAANAETFKTSKPASLFYAPPNDYTPGLNKELVAQKPTKVEDGMAYVFQKIFPKAFWQELSRFSVAYAKKKGAGTDINAAKAPEDRHPRHNGKGQHRAWNDLWVSPDGLLLFHQSLLLMVLNHRANHEDHFSLNGLLRSVISEQYSRNAWQQSMRFFCPYDIDNFENNKGDNYDPYFKFRTIKKTLHEGIHSLINPPKVASYDEGGKPYTGKGGEGLTVHYNPKKPNKRMTMCFMFAAYGIPLAWEFYTGQRSNAYNEKVYNTAEEIAYDKTISRILRLFRQAFGSRSSGHELYFDNLFTSIFLFHLLSTLFQAVATGGEKSQQKKPEGWVRSCTKPPSYNQAVKRTMQKQIG</sequence>
<gene>
    <name evidence="3" type="ORF">CYMTET_12176</name>
</gene>
<dbReference type="EMBL" id="LGRX02004594">
    <property type="protein sequence ID" value="KAK3279963.1"/>
    <property type="molecule type" value="Genomic_DNA"/>
</dbReference>
<dbReference type="Pfam" id="PF13843">
    <property type="entry name" value="DDE_Tnp_1_7"/>
    <property type="match status" value="1"/>
</dbReference>
<dbReference type="Proteomes" id="UP001190700">
    <property type="component" value="Unassembled WGS sequence"/>
</dbReference>
<comment type="caution">
    <text evidence="3">The sequence shown here is derived from an EMBL/GenBank/DDBJ whole genome shotgun (WGS) entry which is preliminary data.</text>
</comment>
<proteinExistence type="predicted"/>
<feature type="domain" description="PiggyBac transposable element-derived protein" evidence="2">
    <location>
        <begin position="200"/>
        <end position="479"/>
    </location>
</feature>
<evidence type="ECO:0000313" key="3">
    <source>
        <dbReference type="EMBL" id="KAK3279963.1"/>
    </source>
</evidence>
<evidence type="ECO:0000313" key="4">
    <source>
        <dbReference type="Proteomes" id="UP001190700"/>
    </source>
</evidence>